<dbReference type="AlphaFoldDB" id="A0A2M4DP81"/>
<sequence>MAPHQNRFKVGNVASTKSSSICLLVACLLSSGHLVACWNLRDNNYQGNDAYLGRNTAGYGGYRSEEQQSVSVHGGNSGGFERGSQLGASFQGQTAGGNHREISCVTSSVQSMRFLDQEQLQIYSVISGQTEQVLVLLLPASLEEILSS</sequence>
<dbReference type="EMBL" id="GGFL01015202">
    <property type="protein sequence ID" value="MBW79380.1"/>
    <property type="molecule type" value="Transcribed_RNA"/>
</dbReference>
<dbReference type="VEuPathDB" id="VectorBase:ADAR2_000711"/>
<protein>
    <submittedName>
        <fullName evidence="1">Putative secreted protein</fullName>
    </submittedName>
</protein>
<reference evidence="1" key="1">
    <citation type="submission" date="2018-01" db="EMBL/GenBank/DDBJ databases">
        <title>An insight into the sialome of Amazonian anophelines.</title>
        <authorList>
            <person name="Ribeiro J.M."/>
            <person name="Scarpassa V."/>
            <person name="Calvo E."/>
        </authorList>
    </citation>
    <scope>NUCLEOTIDE SEQUENCE</scope>
</reference>
<dbReference type="VEuPathDB" id="VectorBase:ADAC003298"/>
<accession>A0A2M4DP81</accession>
<proteinExistence type="predicted"/>
<evidence type="ECO:0000313" key="1">
    <source>
        <dbReference type="EMBL" id="MBW79380.1"/>
    </source>
</evidence>
<organism evidence="1">
    <name type="scientific">Anopheles darlingi</name>
    <name type="common">Mosquito</name>
    <dbReference type="NCBI Taxonomy" id="43151"/>
    <lineage>
        <taxon>Eukaryota</taxon>
        <taxon>Metazoa</taxon>
        <taxon>Ecdysozoa</taxon>
        <taxon>Arthropoda</taxon>
        <taxon>Hexapoda</taxon>
        <taxon>Insecta</taxon>
        <taxon>Pterygota</taxon>
        <taxon>Neoptera</taxon>
        <taxon>Endopterygota</taxon>
        <taxon>Diptera</taxon>
        <taxon>Nematocera</taxon>
        <taxon>Culicoidea</taxon>
        <taxon>Culicidae</taxon>
        <taxon>Anophelinae</taxon>
        <taxon>Anopheles</taxon>
    </lineage>
</organism>
<name>A0A2M4DP81_ANODA</name>